<feature type="coiled-coil region" evidence="1">
    <location>
        <begin position="453"/>
        <end position="511"/>
    </location>
</feature>
<dbReference type="AlphaFoldDB" id="A0A7S4V5Z2"/>
<evidence type="ECO:0000256" key="1">
    <source>
        <dbReference type="SAM" id="Coils"/>
    </source>
</evidence>
<organism evidence="3">
    <name type="scientific">Alexandrium monilatum</name>
    <dbReference type="NCBI Taxonomy" id="311494"/>
    <lineage>
        <taxon>Eukaryota</taxon>
        <taxon>Sar</taxon>
        <taxon>Alveolata</taxon>
        <taxon>Dinophyceae</taxon>
        <taxon>Gonyaulacales</taxon>
        <taxon>Pyrocystaceae</taxon>
        <taxon>Alexandrium</taxon>
    </lineage>
</organism>
<name>A0A7S4V5Z2_9DINO</name>
<proteinExistence type="predicted"/>
<keyword evidence="1" id="KW-0175">Coiled coil</keyword>
<reference evidence="3" key="1">
    <citation type="submission" date="2021-01" db="EMBL/GenBank/DDBJ databases">
        <authorList>
            <person name="Corre E."/>
            <person name="Pelletier E."/>
            <person name="Niang G."/>
            <person name="Scheremetjew M."/>
            <person name="Finn R."/>
            <person name="Kale V."/>
            <person name="Holt S."/>
            <person name="Cochrane G."/>
            <person name="Meng A."/>
            <person name="Brown T."/>
            <person name="Cohen L."/>
        </authorList>
    </citation>
    <scope>NUCLEOTIDE SEQUENCE</scope>
    <source>
        <strain evidence="3">CCMP3105</strain>
    </source>
</reference>
<evidence type="ECO:0000256" key="2">
    <source>
        <dbReference type="SAM" id="SignalP"/>
    </source>
</evidence>
<sequence>MQGGKATAMGSMATAFLFLALALPQVSLASRGHTGARVTSNAGAGVTPLQKVLSLLGDMLAKGKEAKHEEEVEFAKFHEWCEGVHSAKTKSIKESGDQIVQLKADIDKAESDAETLAGEIASLEKAIGKAEAEAKSATDMRKKEHLDYMAQETDYSESINAIQRAVQVLKSRTADVPQALVQVQKSVLLPQHAKAAIESFLQMHFATAADSGAPEANAYEFQSGGVIEMLEKLEARFKEELLALQKAEISSKASYQMLVQQLEDDIKADKSTLAVKTAARAGKMEDSAAAKGDLKVTESAKAEDEKTLSDTLAECRFRSEEFEKNQVTRAEEVKAIKKAMEILSSAAVKGAAETHLPALLQAKKRATAFAQVVSALQGDADARRRVAAYLQARSEKLGSRYLSVIAAHAAEDPFGKVKSMIKDLIVRLMEEANEEADKHAYCISELAMNKKTREDKTAEAEKLTAEVDKLTAEVATLAQEIQQLSDAMAEIRGQQAEAEKLRAEEKQTNAKAISDAKEAQVAVQQAVEVLRAFYAAAAEGGASALLQSSAKGAARKSGHRGGEPYRGLQDDSTGVMGVLQVILSDFARLESETSSAEDQAVAAHERFMAESTQDLAVKGTETQHKESKKQQAEELLRSLKKELGLTSDELALANDYHGKLKADCLDDGLSYQERWQHRQEEIQSLKEALRILEGEDLA</sequence>
<gene>
    <name evidence="3" type="ORF">AMON00008_LOCUS5893</name>
</gene>
<feature type="signal peptide" evidence="2">
    <location>
        <begin position="1"/>
        <end position="29"/>
    </location>
</feature>
<feature type="coiled-coil region" evidence="1">
    <location>
        <begin position="622"/>
        <end position="649"/>
    </location>
</feature>
<feature type="chain" id="PRO_5031292842" evidence="2">
    <location>
        <begin position="30"/>
        <end position="698"/>
    </location>
</feature>
<dbReference type="EMBL" id="HBNR01008962">
    <property type="protein sequence ID" value="CAE4566274.1"/>
    <property type="molecule type" value="Transcribed_RNA"/>
</dbReference>
<accession>A0A7S4V5Z2</accession>
<protein>
    <submittedName>
        <fullName evidence="3">Uncharacterized protein</fullName>
    </submittedName>
</protein>
<feature type="coiled-coil region" evidence="1">
    <location>
        <begin position="92"/>
        <end position="140"/>
    </location>
</feature>
<keyword evidence="2" id="KW-0732">Signal</keyword>
<evidence type="ECO:0000313" key="3">
    <source>
        <dbReference type="EMBL" id="CAE4566274.1"/>
    </source>
</evidence>